<sequence>MLKVKDELPVYDICTFRDSDHAHNEIVAECFADYLKKHPNLHRAHGHTFYHLVLFTKGSGFHTIDFERFKVEVGQIYFMVPGQVHGWQFEGEMDGFVVNFSEELFHSFLRDERYLGRFNFWRGITGENILTLTATELKEAGEMLSALVTETSAVKPFSKDKVRLLLLSLFILVARSENYPTEANESVKPNLQLLYKFRDLVNEKFKSLKLPKDYAEQLHVSANHLNAVCTELLGKSAGEVIRERILLEAKRKLVNLDESISTIAYSLGFSDNSYFTKFFKKYTGMTPEEFKKSVNDY</sequence>
<comment type="caution">
    <text evidence="5">The sequence shown here is derived from an EMBL/GenBank/DDBJ whole genome shotgun (WGS) entry which is preliminary data.</text>
</comment>
<dbReference type="Gene3D" id="2.60.120.10">
    <property type="entry name" value="Jelly Rolls"/>
    <property type="match status" value="1"/>
</dbReference>
<dbReference type="AlphaFoldDB" id="A0A9X2F4X2"/>
<name>A0A9X2F4X2_9SPHI</name>
<dbReference type="EMBL" id="JAMWYS010000024">
    <property type="protein sequence ID" value="MCO4292396.1"/>
    <property type="molecule type" value="Genomic_DNA"/>
</dbReference>
<dbReference type="GO" id="GO:0043565">
    <property type="term" value="F:sequence-specific DNA binding"/>
    <property type="evidence" value="ECO:0007669"/>
    <property type="project" value="InterPro"/>
</dbReference>
<dbReference type="Pfam" id="PF12833">
    <property type="entry name" value="HTH_18"/>
    <property type="match status" value="1"/>
</dbReference>
<dbReference type="Pfam" id="PF02311">
    <property type="entry name" value="AraC_binding"/>
    <property type="match status" value="1"/>
</dbReference>
<dbReference type="SMART" id="SM00342">
    <property type="entry name" value="HTH_ARAC"/>
    <property type="match status" value="1"/>
</dbReference>
<dbReference type="PANTHER" id="PTHR43280:SF32">
    <property type="entry name" value="TRANSCRIPTIONAL REGULATORY PROTEIN"/>
    <property type="match status" value="1"/>
</dbReference>
<evidence type="ECO:0000313" key="6">
    <source>
        <dbReference type="Proteomes" id="UP001155182"/>
    </source>
</evidence>
<dbReference type="GO" id="GO:0003700">
    <property type="term" value="F:DNA-binding transcription factor activity"/>
    <property type="evidence" value="ECO:0007669"/>
    <property type="project" value="InterPro"/>
</dbReference>
<dbReference type="PRINTS" id="PR00032">
    <property type="entry name" value="HTHARAC"/>
</dbReference>
<dbReference type="InterPro" id="IPR020449">
    <property type="entry name" value="Tscrpt_reg_AraC-type_HTH"/>
</dbReference>
<keyword evidence="2" id="KW-0238">DNA-binding</keyword>
<dbReference type="InterPro" id="IPR003313">
    <property type="entry name" value="AraC-bd"/>
</dbReference>
<evidence type="ECO:0000259" key="4">
    <source>
        <dbReference type="PROSITE" id="PS01124"/>
    </source>
</evidence>
<evidence type="ECO:0000256" key="2">
    <source>
        <dbReference type="ARBA" id="ARBA00023125"/>
    </source>
</evidence>
<dbReference type="InterPro" id="IPR037923">
    <property type="entry name" value="HTH-like"/>
</dbReference>
<evidence type="ECO:0000256" key="1">
    <source>
        <dbReference type="ARBA" id="ARBA00023015"/>
    </source>
</evidence>
<dbReference type="SUPFAM" id="SSF46689">
    <property type="entry name" value="Homeodomain-like"/>
    <property type="match status" value="1"/>
</dbReference>
<dbReference type="Gene3D" id="1.10.10.60">
    <property type="entry name" value="Homeodomain-like"/>
    <property type="match status" value="1"/>
</dbReference>
<dbReference type="InterPro" id="IPR014710">
    <property type="entry name" value="RmlC-like_jellyroll"/>
</dbReference>
<feature type="domain" description="HTH araC/xylS-type" evidence="4">
    <location>
        <begin position="195"/>
        <end position="293"/>
    </location>
</feature>
<gene>
    <name evidence="5" type="ORF">NF867_05920</name>
</gene>
<proteinExistence type="predicted"/>
<dbReference type="PROSITE" id="PS01124">
    <property type="entry name" value="HTH_ARAC_FAMILY_2"/>
    <property type="match status" value="1"/>
</dbReference>
<organism evidence="5 6">
    <name type="scientific">Solitalea agri</name>
    <dbReference type="NCBI Taxonomy" id="2953739"/>
    <lineage>
        <taxon>Bacteria</taxon>
        <taxon>Pseudomonadati</taxon>
        <taxon>Bacteroidota</taxon>
        <taxon>Sphingobacteriia</taxon>
        <taxon>Sphingobacteriales</taxon>
        <taxon>Sphingobacteriaceae</taxon>
        <taxon>Solitalea</taxon>
    </lineage>
</organism>
<dbReference type="SUPFAM" id="SSF51215">
    <property type="entry name" value="Regulatory protein AraC"/>
    <property type="match status" value="1"/>
</dbReference>
<accession>A0A9X2F4X2</accession>
<dbReference type="PANTHER" id="PTHR43280">
    <property type="entry name" value="ARAC-FAMILY TRANSCRIPTIONAL REGULATOR"/>
    <property type="match status" value="1"/>
</dbReference>
<dbReference type="RefSeq" id="WP_252586772.1">
    <property type="nucleotide sequence ID" value="NZ_JAMWYS010000024.1"/>
</dbReference>
<dbReference type="InterPro" id="IPR018060">
    <property type="entry name" value="HTH_AraC"/>
</dbReference>
<keyword evidence="6" id="KW-1185">Reference proteome</keyword>
<dbReference type="Proteomes" id="UP001155182">
    <property type="component" value="Unassembled WGS sequence"/>
</dbReference>
<evidence type="ECO:0000256" key="3">
    <source>
        <dbReference type="ARBA" id="ARBA00023163"/>
    </source>
</evidence>
<dbReference type="InterPro" id="IPR009057">
    <property type="entry name" value="Homeodomain-like_sf"/>
</dbReference>
<reference evidence="5" key="1">
    <citation type="submission" date="2022-06" db="EMBL/GenBank/DDBJ databases">
        <title>Solitalea sp. MAHUQ-68 isolated from rhizospheric soil.</title>
        <authorList>
            <person name="Huq M.A."/>
        </authorList>
    </citation>
    <scope>NUCLEOTIDE SEQUENCE</scope>
    <source>
        <strain evidence="5">MAHUQ-68</strain>
    </source>
</reference>
<keyword evidence="1" id="KW-0805">Transcription regulation</keyword>
<keyword evidence="3" id="KW-0804">Transcription</keyword>
<protein>
    <submittedName>
        <fullName evidence="5">AraC family transcriptional regulator</fullName>
    </submittedName>
</protein>
<evidence type="ECO:0000313" key="5">
    <source>
        <dbReference type="EMBL" id="MCO4292396.1"/>
    </source>
</evidence>